<name>A0A853FGT7_9BURK</name>
<keyword evidence="2" id="KW-1185">Reference proteome</keyword>
<protein>
    <recommendedName>
        <fullName evidence="3">Lysis protein</fullName>
    </recommendedName>
</protein>
<accession>A0A853FGT7</accession>
<evidence type="ECO:0008006" key="3">
    <source>
        <dbReference type="Google" id="ProtNLM"/>
    </source>
</evidence>
<reference evidence="1 2" key="1">
    <citation type="submission" date="2020-07" db="EMBL/GenBank/DDBJ databases">
        <title>Taxonomic revisions and descriptions of new bacterial species based on genomic comparisons in the high-G+C-content subgroup of the family Alcaligenaceae.</title>
        <authorList>
            <person name="Szabo A."/>
            <person name="Felfoldi T."/>
        </authorList>
    </citation>
    <scope>NUCLEOTIDE SEQUENCE [LARGE SCALE GENOMIC DNA]</scope>
    <source>
        <strain evidence="1 2">DSM 25264</strain>
    </source>
</reference>
<organism evidence="1 2">
    <name type="scientific">Allopusillimonas soli</name>
    <dbReference type="NCBI Taxonomy" id="659016"/>
    <lineage>
        <taxon>Bacteria</taxon>
        <taxon>Pseudomonadati</taxon>
        <taxon>Pseudomonadota</taxon>
        <taxon>Betaproteobacteria</taxon>
        <taxon>Burkholderiales</taxon>
        <taxon>Alcaligenaceae</taxon>
        <taxon>Allopusillimonas</taxon>
    </lineage>
</organism>
<proteinExistence type="predicted"/>
<dbReference type="OrthoDB" id="8667119at2"/>
<dbReference type="AlphaFoldDB" id="A0A853FGT7"/>
<sequence>MFKLLANKYLLGAAGLLLALAAIWGYGRYQHAQGWSERDTQAKLDLAARQTALYNEQVRLEHEKLAAEQRYQALKADTAARVADLDADAARLRQRLSAYSKHPAAGATSRTDDANPDWIGIVAACWSDYASLGKKAATYADRVNGLQAYVQSLMSAQR</sequence>
<evidence type="ECO:0000313" key="2">
    <source>
        <dbReference type="Proteomes" id="UP000580517"/>
    </source>
</evidence>
<dbReference type="Proteomes" id="UP000580517">
    <property type="component" value="Unassembled WGS sequence"/>
</dbReference>
<gene>
    <name evidence="1" type="ORF">H0A68_18410</name>
</gene>
<evidence type="ECO:0000313" key="1">
    <source>
        <dbReference type="EMBL" id="NYT38852.1"/>
    </source>
</evidence>
<comment type="caution">
    <text evidence="1">The sequence shown here is derived from an EMBL/GenBank/DDBJ whole genome shotgun (WGS) entry which is preliminary data.</text>
</comment>
<dbReference type="EMBL" id="JACCEW010000008">
    <property type="protein sequence ID" value="NYT38852.1"/>
    <property type="molecule type" value="Genomic_DNA"/>
</dbReference>
<dbReference type="RefSeq" id="WP_129971467.1">
    <property type="nucleotide sequence ID" value="NZ_JACCEW010000008.1"/>
</dbReference>